<organism evidence="4">
    <name type="scientific">Schistosoma curassoni</name>
    <dbReference type="NCBI Taxonomy" id="6186"/>
    <lineage>
        <taxon>Eukaryota</taxon>
        <taxon>Metazoa</taxon>
        <taxon>Spiralia</taxon>
        <taxon>Lophotrochozoa</taxon>
        <taxon>Platyhelminthes</taxon>
        <taxon>Trematoda</taxon>
        <taxon>Digenea</taxon>
        <taxon>Strigeidida</taxon>
        <taxon>Schistosomatoidea</taxon>
        <taxon>Schistosomatidae</taxon>
        <taxon>Schistosoma</taxon>
    </lineage>
</organism>
<accession>A0A183JV80</accession>
<sequence length="38" mass="4618">MVMMMMMMLIMIIIKMIQSMKNMIIQKINMNQIKILNK</sequence>
<name>A0A183JV80_9TREM</name>
<proteinExistence type="predicted"/>
<reference evidence="2 3" key="2">
    <citation type="submission" date="2018-11" db="EMBL/GenBank/DDBJ databases">
        <authorList>
            <consortium name="Pathogen Informatics"/>
        </authorList>
    </citation>
    <scope>NUCLEOTIDE SEQUENCE [LARGE SCALE GENOMIC DNA]</scope>
    <source>
        <strain evidence="2">Dakar</strain>
        <strain evidence="3">Dakar, Senegal</strain>
    </source>
</reference>
<dbReference type="AlphaFoldDB" id="A0A183JV80"/>
<feature type="signal peptide" evidence="1">
    <location>
        <begin position="1"/>
        <end position="19"/>
    </location>
</feature>
<evidence type="ECO:0000313" key="3">
    <source>
        <dbReference type="Proteomes" id="UP000279833"/>
    </source>
</evidence>
<feature type="chain" id="PRO_5043140673" evidence="1">
    <location>
        <begin position="20"/>
        <end position="38"/>
    </location>
</feature>
<evidence type="ECO:0000256" key="1">
    <source>
        <dbReference type="SAM" id="SignalP"/>
    </source>
</evidence>
<dbReference type="WBParaSite" id="SCUD_0000662301-mRNA-1">
    <property type="protein sequence ID" value="SCUD_0000662301-mRNA-1"/>
    <property type="gene ID" value="SCUD_0000662301"/>
</dbReference>
<evidence type="ECO:0000313" key="4">
    <source>
        <dbReference type="WBParaSite" id="SCUD_0000662301-mRNA-1"/>
    </source>
</evidence>
<reference evidence="4" key="1">
    <citation type="submission" date="2016-06" db="UniProtKB">
        <authorList>
            <consortium name="WormBaseParasite"/>
        </authorList>
    </citation>
    <scope>IDENTIFICATION</scope>
</reference>
<keyword evidence="3" id="KW-1185">Reference proteome</keyword>
<evidence type="ECO:0000313" key="2">
    <source>
        <dbReference type="EMBL" id="VDP05812.1"/>
    </source>
</evidence>
<keyword evidence="1" id="KW-0732">Signal</keyword>
<dbReference type="EMBL" id="UZAK01015658">
    <property type="protein sequence ID" value="VDP05812.1"/>
    <property type="molecule type" value="Genomic_DNA"/>
</dbReference>
<gene>
    <name evidence="2" type="ORF">SCUD_LOCUS6622</name>
</gene>
<protein>
    <submittedName>
        <fullName evidence="4">NADH dehydrogenase subunit 4</fullName>
    </submittedName>
</protein>
<dbReference type="Proteomes" id="UP000279833">
    <property type="component" value="Unassembled WGS sequence"/>
</dbReference>